<protein>
    <recommendedName>
        <fullName evidence="1">Reverse transcriptase Ty1/copia-type domain-containing protein</fullName>
    </recommendedName>
</protein>
<sequence>MDVKTAFLNGMLEEEIYMKQPDVFVDANHPHHVCKLKRALYGLKQSPRMWNQTIDEFMRNIGLTKCEMDHCVYAQCDDKIMMFVVIYVDDLILACNNMDILAATKRALSERFKMSDLGELKYCLGNEVERDDKSGDVSNKQTKFLRSILTKFGMQDSKPVKTPQDPGLKLTKRMCKDGCKHN</sequence>
<evidence type="ECO:0000313" key="2">
    <source>
        <dbReference type="EMBL" id="CAK7933576.1"/>
    </source>
</evidence>
<dbReference type="Proteomes" id="UP001162060">
    <property type="component" value="Unassembled WGS sequence"/>
</dbReference>
<feature type="domain" description="Reverse transcriptase Ty1/copia-type" evidence="1">
    <location>
        <begin position="1"/>
        <end position="164"/>
    </location>
</feature>
<reference evidence="2" key="1">
    <citation type="submission" date="2024-01" db="EMBL/GenBank/DDBJ databases">
        <authorList>
            <person name="Webb A."/>
        </authorList>
    </citation>
    <scope>NUCLEOTIDE SEQUENCE</scope>
    <source>
        <strain evidence="2">Pm1</strain>
    </source>
</reference>
<dbReference type="InterPro" id="IPR013103">
    <property type="entry name" value="RVT_2"/>
</dbReference>
<dbReference type="Pfam" id="PF07727">
    <property type="entry name" value="RVT_2"/>
    <property type="match status" value="1"/>
</dbReference>
<evidence type="ECO:0000259" key="1">
    <source>
        <dbReference type="Pfam" id="PF07727"/>
    </source>
</evidence>
<accession>A0AAV1UFR3</accession>
<gene>
    <name evidence="2" type="ORF">PM001_LOCUS18726</name>
</gene>
<proteinExistence type="predicted"/>
<evidence type="ECO:0000313" key="3">
    <source>
        <dbReference type="Proteomes" id="UP001162060"/>
    </source>
</evidence>
<name>A0AAV1UFR3_9STRA</name>
<dbReference type="SUPFAM" id="SSF56672">
    <property type="entry name" value="DNA/RNA polymerases"/>
    <property type="match status" value="1"/>
</dbReference>
<dbReference type="EMBL" id="CAKLBY020000195">
    <property type="protein sequence ID" value="CAK7933576.1"/>
    <property type="molecule type" value="Genomic_DNA"/>
</dbReference>
<dbReference type="InterPro" id="IPR043502">
    <property type="entry name" value="DNA/RNA_pol_sf"/>
</dbReference>
<organism evidence="2 3">
    <name type="scientific">Peronospora matthiolae</name>
    <dbReference type="NCBI Taxonomy" id="2874970"/>
    <lineage>
        <taxon>Eukaryota</taxon>
        <taxon>Sar</taxon>
        <taxon>Stramenopiles</taxon>
        <taxon>Oomycota</taxon>
        <taxon>Peronosporomycetes</taxon>
        <taxon>Peronosporales</taxon>
        <taxon>Peronosporaceae</taxon>
        <taxon>Peronospora</taxon>
    </lineage>
</organism>
<dbReference type="AlphaFoldDB" id="A0AAV1UFR3"/>
<comment type="caution">
    <text evidence="2">The sequence shown here is derived from an EMBL/GenBank/DDBJ whole genome shotgun (WGS) entry which is preliminary data.</text>
</comment>